<proteinExistence type="predicted"/>
<protein>
    <submittedName>
        <fullName evidence="1">SFRICE_027874</fullName>
    </submittedName>
</protein>
<reference evidence="1" key="1">
    <citation type="submission" date="2016-07" db="EMBL/GenBank/DDBJ databases">
        <authorList>
            <person name="Bretaudeau A."/>
        </authorList>
    </citation>
    <scope>NUCLEOTIDE SEQUENCE</scope>
    <source>
        <strain evidence="1">Rice</strain>
        <tissue evidence="1">Whole body</tissue>
    </source>
</reference>
<name>A0A2H1W9F6_SPOFR</name>
<sequence>MEKNPVFFGLCGIRKIGKGGNWASDNLTHTMKHITSVVSRRSFIIFLWNKPANKSTENLMYFFMEANKSSDN</sequence>
<evidence type="ECO:0000313" key="1">
    <source>
        <dbReference type="EMBL" id="SOQ49729.1"/>
    </source>
</evidence>
<gene>
    <name evidence="1" type="ORF">SFRICE_027874</name>
</gene>
<organism evidence="1">
    <name type="scientific">Spodoptera frugiperda</name>
    <name type="common">Fall armyworm</name>
    <dbReference type="NCBI Taxonomy" id="7108"/>
    <lineage>
        <taxon>Eukaryota</taxon>
        <taxon>Metazoa</taxon>
        <taxon>Ecdysozoa</taxon>
        <taxon>Arthropoda</taxon>
        <taxon>Hexapoda</taxon>
        <taxon>Insecta</taxon>
        <taxon>Pterygota</taxon>
        <taxon>Neoptera</taxon>
        <taxon>Endopterygota</taxon>
        <taxon>Lepidoptera</taxon>
        <taxon>Glossata</taxon>
        <taxon>Ditrysia</taxon>
        <taxon>Noctuoidea</taxon>
        <taxon>Noctuidae</taxon>
        <taxon>Amphipyrinae</taxon>
        <taxon>Spodoptera</taxon>
    </lineage>
</organism>
<dbReference type="AlphaFoldDB" id="A0A2H1W9F6"/>
<dbReference type="EMBL" id="ODYU01007179">
    <property type="protein sequence ID" value="SOQ49729.1"/>
    <property type="molecule type" value="Genomic_DNA"/>
</dbReference>
<accession>A0A2H1W9F6</accession>